<sequence>MTGDPATLADKMRGTHPPGNRSGESKTAKRFVASEGKKQKALSLRMEGRNYRDIAAAVGVSLAQAHRYVSAGLEELREKNREIAEDVKVLELERLDNLFKHAYQAVEDGEIRAIDQALKCMDRRARLLGLDAATRAEITGTLVTSGEWRELRAVLVGTLSQFPEAQKAVLAAIAEKTENNGDKR</sequence>
<evidence type="ECO:0000256" key="1">
    <source>
        <dbReference type="SAM" id="MobiDB-lite"/>
    </source>
</evidence>
<accession>A0A0W8F153</accession>
<dbReference type="AlphaFoldDB" id="A0A0W8F153"/>
<feature type="region of interest" description="Disordered" evidence="1">
    <location>
        <begin position="1"/>
        <end position="34"/>
    </location>
</feature>
<dbReference type="EMBL" id="LNQE01001646">
    <property type="protein sequence ID" value="KUG14537.1"/>
    <property type="molecule type" value="Genomic_DNA"/>
</dbReference>
<name>A0A0W8F153_9ZZZZ</name>
<proteinExistence type="predicted"/>
<reference evidence="2" key="1">
    <citation type="journal article" date="2015" name="Proc. Natl. Acad. Sci. U.S.A.">
        <title>Networks of energetic and metabolic interactions define dynamics in microbial communities.</title>
        <authorList>
            <person name="Embree M."/>
            <person name="Liu J.K."/>
            <person name="Al-Bassam M.M."/>
            <person name="Zengler K."/>
        </authorList>
    </citation>
    <scope>NUCLEOTIDE SEQUENCE</scope>
</reference>
<comment type="caution">
    <text evidence="2">The sequence shown here is derived from an EMBL/GenBank/DDBJ whole genome shotgun (WGS) entry which is preliminary data.</text>
</comment>
<evidence type="ECO:0000313" key="2">
    <source>
        <dbReference type="EMBL" id="KUG14537.1"/>
    </source>
</evidence>
<organism evidence="2">
    <name type="scientific">hydrocarbon metagenome</name>
    <dbReference type="NCBI Taxonomy" id="938273"/>
    <lineage>
        <taxon>unclassified sequences</taxon>
        <taxon>metagenomes</taxon>
        <taxon>ecological metagenomes</taxon>
    </lineage>
</organism>
<protein>
    <submittedName>
        <fullName evidence="2">Uncharacterized protein</fullName>
    </submittedName>
</protein>
<gene>
    <name evidence="2" type="ORF">ASZ90_015822</name>
</gene>